<organism evidence="1 2">
    <name type="scientific">Enterococcus florum</name>
    <dbReference type="NCBI Taxonomy" id="2480627"/>
    <lineage>
        <taxon>Bacteria</taxon>
        <taxon>Bacillati</taxon>
        <taxon>Bacillota</taxon>
        <taxon>Bacilli</taxon>
        <taxon>Lactobacillales</taxon>
        <taxon>Enterococcaceae</taxon>
        <taxon>Enterococcus</taxon>
    </lineage>
</organism>
<comment type="caution">
    <text evidence="1">The sequence shown here is derived from an EMBL/GenBank/DDBJ whole genome shotgun (WGS) entry which is preliminary data.</text>
</comment>
<evidence type="ECO:0000313" key="1">
    <source>
        <dbReference type="EMBL" id="GCF95582.1"/>
    </source>
</evidence>
<evidence type="ECO:0000313" key="2">
    <source>
        <dbReference type="Proteomes" id="UP000290567"/>
    </source>
</evidence>
<sequence length="110" mass="12806">MHDAVPAIPLLEQIEVVRSNILNDQAYEPEPIREWFSDQSGTDKMPARENAKRARKVDWVLYKERHLAECFFNMINRFPRVATRYDKVARSFFSGSNHLATTIIRPLVSS</sequence>
<dbReference type="AlphaFoldDB" id="A0A4P5PJ18"/>
<reference evidence="2" key="1">
    <citation type="submission" date="2019-02" db="EMBL/GenBank/DDBJ databases">
        <title>Draft genome sequence of Enterococcus sp. Gos25-1.</title>
        <authorList>
            <person name="Tanaka N."/>
            <person name="Shiwa Y."/>
            <person name="Fujita N."/>
        </authorList>
    </citation>
    <scope>NUCLEOTIDE SEQUENCE [LARGE SCALE GENOMIC DNA]</scope>
    <source>
        <strain evidence="2">Gos25-1</strain>
    </source>
</reference>
<dbReference type="Proteomes" id="UP000290567">
    <property type="component" value="Unassembled WGS sequence"/>
</dbReference>
<evidence type="ECO:0008006" key="3">
    <source>
        <dbReference type="Google" id="ProtNLM"/>
    </source>
</evidence>
<dbReference type="EMBL" id="BJCC01000034">
    <property type="protein sequence ID" value="GCF95582.1"/>
    <property type="molecule type" value="Genomic_DNA"/>
</dbReference>
<name>A0A4P5PJ18_9ENTE</name>
<protein>
    <recommendedName>
        <fullName evidence="3">Transposase DDE domain-containing protein</fullName>
    </recommendedName>
</protein>
<gene>
    <name evidence="1" type="ORF">NRIC_34730</name>
</gene>
<proteinExistence type="predicted"/>
<dbReference type="OrthoDB" id="192297at2"/>
<keyword evidence="2" id="KW-1185">Reference proteome</keyword>
<accession>A0A4P5PJ18</accession>